<dbReference type="Proteomes" id="UP001162156">
    <property type="component" value="Unassembled WGS sequence"/>
</dbReference>
<accession>A0AAV8ZJE3</accession>
<name>A0AAV8ZJE3_9CUCU</name>
<sequence>MASCSSPSSSLGDLDEITKNDGTSQHCSFTDLHLPTLTSEMVINLPAKNLADQLGMSSLSRDTHTIHPASWLSEVFSVTEVSGERVVNSESSAISDVNKSCDMQVNVSPSNASSVPQGNVLNISTAENGLKSNVTIQNQQNIYQKPNNLNLSSANVVGLPNHTRYASVPVSSIQNRPTGSTIFPNHVRNISEPSNQFAKYQNNNSPTQQGNVVSNHQRHSSQVDQSNLHQISHFRSSSVPKSMPIVPRHESGATTTTTTVPSVHVNNTRLSHKLTPQIHNNVSNVNVNFYRAVPVNVVSSVPTIHCLNTLSNVQGNSVSNVQVLPLGTNFQSQNNNGLQSHFPVTTINGSTAYSNLSTSCISGTTQVILHNTQANTNSIQIPSNFQNVNRNTLLSPQIVPVQLNNRNSVSTSTSTNFFSTTPAHFLKSRDYSKPPDY</sequence>
<protein>
    <submittedName>
        <fullName evidence="1">Uncharacterized protein</fullName>
    </submittedName>
</protein>
<dbReference type="EMBL" id="JANEYF010001517">
    <property type="protein sequence ID" value="KAJ8963681.1"/>
    <property type="molecule type" value="Genomic_DNA"/>
</dbReference>
<reference evidence="1" key="1">
    <citation type="journal article" date="2023" name="Insect Mol. Biol.">
        <title>Genome sequencing provides insights into the evolution of gene families encoding plant cell wall-degrading enzymes in longhorned beetles.</title>
        <authorList>
            <person name="Shin N.R."/>
            <person name="Okamura Y."/>
            <person name="Kirsch R."/>
            <person name="Pauchet Y."/>
        </authorList>
    </citation>
    <scope>NUCLEOTIDE SEQUENCE</scope>
    <source>
        <strain evidence="1">RBIC_L_NR</strain>
    </source>
</reference>
<organism evidence="1 2">
    <name type="scientific">Rhamnusium bicolor</name>
    <dbReference type="NCBI Taxonomy" id="1586634"/>
    <lineage>
        <taxon>Eukaryota</taxon>
        <taxon>Metazoa</taxon>
        <taxon>Ecdysozoa</taxon>
        <taxon>Arthropoda</taxon>
        <taxon>Hexapoda</taxon>
        <taxon>Insecta</taxon>
        <taxon>Pterygota</taxon>
        <taxon>Neoptera</taxon>
        <taxon>Endopterygota</taxon>
        <taxon>Coleoptera</taxon>
        <taxon>Polyphaga</taxon>
        <taxon>Cucujiformia</taxon>
        <taxon>Chrysomeloidea</taxon>
        <taxon>Cerambycidae</taxon>
        <taxon>Lepturinae</taxon>
        <taxon>Rhagiini</taxon>
        <taxon>Rhamnusium</taxon>
    </lineage>
</organism>
<comment type="caution">
    <text evidence="1">The sequence shown here is derived from an EMBL/GenBank/DDBJ whole genome shotgun (WGS) entry which is preliminary data.</text>
</comment>
<keyword evidence="2" id="KW-1185">Reference proteome</keyword>
<evidence type="ECO:0000313" key="1">
    <source>
        <dbReference type="EMBL" id="KAJ8963681.1"/>
    </source>
</evidence>
<dbReference type="AlphaFoldDB" id="A0AAV8ZJE3"/>
<evidence type="ECO:0000313" key="2">
    <source>
        <dbReference type="Proteomes" id="UP001162156"/>
    </source>
</evidence>
<gene>
    <name evidence="1" type="ORF">NQ314_005475</name>
</gene>
<proteinExistence type="predicted"/>